<feature type="domain" description="Aldehyde ferredoxin oxidoreductase N-terminal" evidence="9">
    <location>
        <begin position="4"/>
        <end position="207"/>
    </location>
</feature>
<evidence type="ECO:0000256" key="4">
    <source>
        <dbReference type="ARBA" id="ARBA00022723"/>
    </source>
</evidence>
<keyword evidence="7" id="KW-0411">Iron-sulfur</keyword>
<comment type="cofactor">
    <cofactor evidence="1">
        <name>[4Fe-4S] cluster</name>
        <dbReference type="ChEBI" id="CHEBI:49883"/>
    </cofactor>
</comment>
<evidence type="ECO:0000256" key="7">
    <source>
        <dbReference type="ARBA" id="ARBA00023014"/>
    </source>
</evidence>
<evidence type="ECO:0000256" key="2">
    <source>
        <dbReference type="ARBA" id="ARBA00011032"/>
    </source>
</evidence>
<dbReference type="PANTHER" id="PTHR30038">
    <property type="entry name" value="ALDEHYDE FERREDOXIN OXIDOREDUCTASE"/>
    <property type="match status" value="1"/>
</dbReference>
<proteinExistence type="inferred from homology"/>
<dbReference type="AlphaFoldDB" id="A0A523QHN1"/>
<organism evidence="10 11">
    <name type="scientific">Aerophobetes bacterium</name>
    <dbReference type="NCBI Taxonomy" id="2030807"/>
    <lineage>
        <taxon>Bacteria</taxon>
        <taxon>Candidatus Aerophobota</taxon>
    </lineage>
</organism>
<dbReference type="PANTHER" id="PTHR30038:SF9">
    <property type="entry name" value="ALDEHYDE FERREDOXIN OXIDOREDUCTASE"/>
    <property type="match status" value="1"/>
</dbReference>
<dbReference type="GO" id="GO:0009055">
    <property type="term" value="F:electron transfer activity"/>
    <property type="evidence" value="ECO:0007669"/>
    <property type="project" value="InterPro"/>
</dbReference>
<evidence type="ECO:0000256" key="6">
    <source>
        <dbReference type="ARBA" id="ARBA00023004"/>
    </source>
</evidence>
<evidence type="ECO:0000256" key="5">
    <source>
        <dbReference type="ARBA" id="ARBA00023002"/>
    </source>
</evidence>
<name>A0A523QHN1_UNCAE</name>
<dbReference type="Gene3D" id="3.60.9.10">
    <property type="entry name" value="Aldehyde ferredoxin oxidoreductase, N-terminal domain"/>
    <property type="match status" value="1"/>
</dbReference>
<feature type="non-terminal residue" evidence="10">
    <location>
        <position position="587"/>
    </location>
</feature>
<dbReference type="SMART" id="SM00790">
    <property type="entry name" value="AFOR_N"/>
    <property type="match status" value="1"/>
</dbReference>
<protein>
    <submittedName>
        <fullName evidence="10">Aldehyde:ferredoxin oxidoreductase</fullName>
    </submittedName>
</protein>
<evidence type="ECO:0000313" key="11">
    <source>
        <dbReference type="Proteomes" id="UP000320781"/>
    </source>
</evidence>
<keyword evidence="6" id="KW-0408">Iron</keyword>
<dbReference type="SUPFAM" id="SSF56228">
    <property type="entry name" value="Aldehyde ferredoxin oxidoreductase, N-terminal domain"/>
    <property type="match status" value="1"/>
</dbReference>
<comment type="caution">
    <text evidence="10">The sequence shown here is derived from an EMBL/GenBank/DDBJ whole genome shotgun (WGS) entry which is preliminary data.</text>
</comment>
<keyword evidence="4" id="KW-0479">Metal-binding</keyword>
<accession>A0A523QHN1</accession>
<dbReference type="GO" id="GO:0016625">
    <property type="term" value="F:oxidoreductase activity, acting on the aldehyde or oxo group of donors, iron-sulfur protein as acceptor"/>
    <property type="evidence" value="ECO:0007669"/>
    <property type="project" value="InterPro"/>
</dbReference>
<dbReference type="InterPro" id="IPR051919">
    <property type="entry name" value="W-dependent_AOR"/>
</dbReference>
<dbReference type="Pfam" id="PF01314">
    <property type="entry name" value="AFOR_C"/>
    <property type="match status" value="1"/>
</dbReference>
<dbReference type="Gene3D" id="1.10.569.10">
    <property type="entry name" value="Aldehyde Ferredoxin Oxidoreductase Protein, subunit A, domain 2"/>
    <property type="match status" value="1"/>
</dbReference>
<evidence type="ECO:0000256" key="1">
    <source>
        <dbReference type="ARBA" id="ARBA00001966"/>
    </source>
</evidence>
<evidence type="ECO:0000259" key="9">
    <source>
        <dbReference type="SMART" id="SM00790"/>
    </source>
</evidence>
<reference evidence="10 11" key="1">
    <citation type="submission" date="2019-03" db="EMBL/GenBank/DDBJ databases">
        <title>Metabolic potential of uncultured bacteria and archaea associated with petroleum seepage in deep-sea sediments.</title>
        <authorList>
            <person name="Dong X."/>
            <person name="Hubert C."/>
        </authorList>
    </citation>
    <scope>NUCLEOTIDE SEQUENCE [LARGE SCALE GENOMIC DNA]</scope>
    <source>
        <strain evidence="10">E44_bin92</strain>
    </source>
</reference>
<dbReference type="InterPro" id="IPR036503">
    <property type="entry name" value="Ald_Fedxn_OxRdtase_N_sf"/>
</dbReference>
<dbReference type="Gene3D" id="1.10.599.10">
    <property type="entry name" value="Aldehyde Ferredoxin Oxidoreductase Protein, subunit A, domain 3"/>
    <property type="match status" value="1"/>
</dbReference>
<dbReference type="Pfam" id="PF02730">
    <property type="entry name" value="AFOR_N"/>
    <property type="match status" value="1"/>
</dbReference>
<dbReference type="InterPro" id="IPR001203">
    <property type="entry name" value="OxRdtase_Ald_Fedxn_C"/>
</dbReference>
<dbReference type="GO" id="GO:0051539">
    <property type="term" value="F:4 iron, 4 sulfur cluster binding"/>
    <property type="evidence" value="ECO:0007669"/>
    <property type="project" value="UniProtKB-KW"/>
</dbReference>
<gene>
    <name evidence="10" type="ORF">E3J95_05370</name>
</gene>
<dbReference type="GO" id="GO:0046872">
    <property type="term" value="F:metal ion binding"/>
    <property type="evidence" value="ECO:0007669"/>
    <property type="project" value="UniProtKB-KW"/>
</dbReference>
<evidence type="ECO:0000313" key="10">
    <source>
        <dbReference type="EMBL" id="TES85035.1"/>
    </source>
</evidence>
<dbReference type="InterPro" id="IPR013983">
    <property type="entry name" value="Ald_Fedxn_OxRdtase_N"/>
</dbReference>
<dbReference type="InterPro" id="IPR013984">
    <property type="entry name" value="Ald_Fedxn_OxRdtase_dom2"/>
</dbReference>
<dbReference type="InterPro" id="IPR013985">
    <property type="entry name" value="Ald_Fedxn_OxRdtase_dom3"/>
</dbReference>
<evidence type="ECO:0000256" key="8">
    <source>
        <dbReference type="ARBA" id="ARBA00049934"/>
    </source>
</evidence>
<keyword evidence="3" id="KW-0004">4Fe-4S</keyword>
<evidence type="ECO:0000256" key="3">
    <source>
        <dbReference type="ARBA" id="ARBA00022485"/>
    </source>
</evidence>
<keyword evidence="5" id="KW-0560">Oxidoreductase</keyword>
<comment type="similarity">
    <text evidence="2">Belongs to the AOR/FOR family.</text>
</comment>
<sequence length="587" mass="65095">MKGFFGVLLRVNLTDQSYHSEEIPDEVLKTYFGGKGLGTYLMLKLIPAGVDPLGEENRLIFTTGSATDTKIPASSRYGVFSKSPLTQFYGESYSGGTVAPQLSRTGFDAIVFEGASRSPVWAEISPNKVVFHPASHLWGKDTYFTQDTVLKEAGDPRAQVVVIGPAGERLVRFACIQNNYWRSAGRCGMGAVMGSKKLKAVVFYGDKKREFAHENLLNQYIKDLRNRGKDDPGVAAYRRLGTPQMVAATNRAGVFPTRYWSKGTYDDWEKISGEALLENLEVKPHACTHCFIACGRLSRVLKGRHKGLLIEGPDFETIYAFGGLCLIDSLEEIAYLNDLCDRLGMDTITTGNLVGFTMEASERGAIDFKLSYGDAQGAAELVQAIARKDGFGAILAEGIKSASVKLELEDLAIHVKGLEPAAYDPRVLKGMALAYGTSDRGACHLRATIYKAELSGMADPSVVEGKAELLIDYEDRHTLFDTLVLCRFFRDLIPWEDISTIYEATTGLKFSKEDLKGICSRIMDATRKFNLREGLTRKDDDLPPRFYTEPIGDGKVIKRDEYQVMLSQYYQLRGWDEEGIPPHGRSF</sequence>
<dbReference type="Proteomes" id="UP000320781">
    <property type="component" value="Unassembled WGS sequence"/>
</dbReference>
<dbReference type="SUPFAM" id="SSF48310">
    <property type="entry name" value="Aldehyde ferredoxin oxidoreductase, C-terminal domains"/>
    <property type="match status" value="1"/>
</dbReference>
<comment type="cofactor">
    <cofactor evidence="8">
        <name>tungstopterin</name>
        <dbReference type="ChEBI" id="CHEBI:30402"/>
    </cofactor>
</comment>
<dbReference type="InterPro" id="IPR036021">
    <property type="entry name" value="Tungsten_al_ferr_oxy-like_C"/>
</dbReference>
<dbReference type="EMBL" id="SOKU01000264">
    <property type="protein sequence ID" value="TES85035.1"/>
    <property type="molecule type" value="Genomic_DNA"/>
</dbReference>